<proteinExistence type="predicted"/>
<dbReference type="Gene3D" id="2.120.10.30">
    <property type="entry name" value="TolB, C-terminal domain"/>
    <property type="match status" value="1"/>
</dbReference>
<dbReference type="InterPro" id="IPR051262">
    <property type="entry name" value="SMP-30/CGR1_Lactonase"/>
</dbReference>
<protein>
    <recommendedName>
        <fullName evidence="1">SMP-30/Gluconolactonase/LRE-like region domain-containing protein</fullName>
    </recommendedName>
</protein>
<evidence type="ECO:0000313" key="2">
    <source>
        <dbReference type="EMBL" id="SUZ74826.1"/>
    </source>
</evidence>
<dbReference type="PRINTS" id="PR01790">
    <property type="entry name" value="SMP30FAMILY"/>
</dbReference>
<feature type="domain" description="SMP-30/Gluconolactonase/LRE-like region" evidence="1">
    <location>
        <begin position="24"/>
        <end position="296"/>
    </location>
</feature>
<dbReference type="InterPro" id="IPR013658">
    <property type="entry name" value="SGL"/>
</dbReference>
<dbReference type="PANTHER" id="PTHR47572">
    <property type="entry name" value="LIPOPROTEIN-RELATED"/>
    <property type="match status" value="1"/>
</dbReference>
<evidence type="ECO:0000259" key="1">
    <source>
        <dbReference type="Pfam" id="PF08450"/>
    </source>
</evidence>
<dbReference type="EMBL" id="UINC01001224">
    <property type="protein sequence ID" value="SUZ74826.1"/>
    <property type="molecule type" value="Genomic_DNA"/>
</dbReference>
<dbReference type="PANTHER" id="PTHR47572:SF5">
    <property type="entry name" value="BLR2277 PROTEIN"/>
    <property type="match status" value="1"/>
</dbReference>
<sequence>MSAADKKGLFMNETPTLVTTGLRFPEGPIAMPDGSIILVEIERATLTRVLPDGSTDVIAVIGGGPNGAAIGPGGYCYICNNGGFDWIERNGRTFPGDQAEDYHGGRIERVNLETGDVETVYTHAGDIPLCGPNDLVFDRSGGFWFTDHGKNRPRDRDRTGVFYAQADGSNIEEIIFPLEAPNGIGLSHDESELYVAETPTGRVWAFPLAGPGILNQVRADRPDGGRLLQGRNGYFMFDSLAVDAEGGICVATLIEGGITTLSPHNKAPSFVPMPDRLTTNICFGGDDLRTAFITLSSTGQLVSLPWDTPGLPLNYLNT</sequence>
<reference evidence="2" key="1">
    <citation type="submission" date="2018-05" db="EMBL/GenBank/DDBJ databases">
        <authorList>
            <person name="Lanie J.A."/>
            <person name="Ng W.-L."/>
            <person name="Kazmierczak K.M."/>
            <person name="Andrzejewski T.M."/>
            <person name="Davidsen T.M."/>
            <person name="Wayne K.J."/>
            <person name="Tettelin H."/>
            <person name="Glass J.I."/>
            <person name="Rusch D."/>
            <person name="Podicherti R."/>
            <person name="Tsui H.-C.T."/>
            <person name="Winkler M.E."/>
        </authorList>
    </citation>
    <scope>NUCLEOTIDE SEQUENCE</scope>
</reference>
<gene>
    <name evidence="2" type="ORF">METZ01_LOCUS27680</name>
</gene>
<dbReference type="InterPro" id="IPR011042">
    <property type="entry name" value="6-blade_b-propeller_TolB-like"/>
</dbReference>
<organism evidence="2">
    <name type="scientific">marine metagenome</name>
    <dbReference type="NCBI Taxonomy" id="408172"/>
    <lineage>
        <taxon>unclassified sequences</taxon>
        <taxon>metagenomes</taxon>
        <taxon>ecological metagenomes</taxon>
    </lineage>
</organism>
<dbReference type="SUPFAM" id="SSF63829">
    <property type="entry name" value="Calcium-dependent phosphotriesterase"/>
    <property type="match status" value="1"/>
</dbReference>
<accession>A0A381Q645</accession>
<dbReference type="AlphaFoldDB" id="A0A381Q645"/>
<dbReference type="Pfam" id="PF08450">
    <property type="entry name" value="SGL"/>
    <property type="match status" value="1"/>
</dbReference>
<name>A0A381Q645_9ZZZZ</name>
<dbReference type="InterPro" id="IPR005511">
    <property type="entry name" value="SMP-30"/>
</dbReference>